<evidence type="ECO:0000256" key="3">
    <source>
        <dbReference type="SAM" id="SignalP"/>
    </source>
</evidence>
<reference evidence="5" key="1">
    <citation type="journal article" date="2020" name="Nat. Commun.">
        <title>Large-scale genome sequencing of mycorrhizal fungi provides insights into the early evolution of symbiotic traits.</title>
        <authorList>
            <person name="Miyauchi S."/>
            <person name="Kiss E."/>
            <person name="Kuo A."/>
            <person name="Drula E."/>
            <person name="Kohler A."/>
            <person name="Sanchez-Garcia M."/>
            <person name="Morin E."/>
            <person name="Andreopoulos B."/>
            <person name="Barry K.W."/>
            <person name="Bonito G."/>
            <person name="Buee M."/>
            <person name="Carver A."/>
            <person name="Chen C."/>
            <person name="Cichocki N."/>
            <person name="Clum A."/>
            <person name="Culley D."/>
            <person name="Crous P.W."/>
            <person name="Fauchery L."/>
            <person name="Girlanda M."/>
            <person name="Hayes R.D."/>
            <person name="Keri Z."/>
            <person name="LaButti K."/>
            <person name="Lipzen A."/>
            <person name="Lombard V."/>
            <person name="Magnuson J."/>
            <person name="Maillard F."/>
            <person name="Murat C."/>
            <person name="Nolan M."/>
            <person name="Ohm R.A."/>
            <person name="Pangilinan J."/>
            <person name="Pereira M.F."/>
            <person name="Perotto S."/>
            <person name="Peter M."/>
            <person name="Pfister S."/>
            <person name="Riley R."/>
            <person name="Sitrit Y."/>
            <person name="Stielow J.B."/>
            <person name="Szollosi G."/>
            <person name="Zifcakova L."/>
            <person name="Stursova M."/>
            <person name="Spatafora J.W."/>
            <person name="Tedersoo L."/>
            <person name="Vaario L.M."/>
            <person name="Yamada A."/>
            <person name="Yan M."/>
            <person name="Wang P."/>
            <person name="Xu J."/>
            <person name="Bruns T."/>
            <person name="Baldrian P."/>
            <person name="Vilgalys R."/>
            <person name="Dunand C."/>
            <person name="Henrissat B."/>
            <person name="Grigoriev I.V."/>
            <person name="Hibbett D."/>
            <person name="Nagy L.G."/>
            <person name="Martin F.M."/>
        </authorList>
    </citation>
    <scope>NUCLEOTIDE SEQUENCE</scope>
    <source>
        <strain evidence="5">UH-Tt-Lm1</strain>
    </source>
</reference>
<feature type="chain" id="PRO_5040396270" description="Yeast cell wall synthesis Kre9/Knh1-like N-terminal domain-containing protein" evidence="3">
    <location>
        <begin position="22"/>
        <end position="222"/>
    </location>
</feature>
<dbReference type="Proteomes" id="UP000736335">
    <property type="component" value="Unassembled WGS sequence"/>
</dbReference>
<protein>
    <recommendedName>
        <fullName evidence="4">Yeast cell wall synthesis Kre9/Knh1-like N-terminal domain-containing protein</fullName>
    </recommendedName>
</protein>
<feature type="signal peptide" evidence="3">
    <location>
        <begin position="1"/>
        <end position="21"/>
    </location>
</feature>
<keyword evidence="6" id="KW-1185">Reference proteome</keyword>
<keyword evidence="1 3" id="KW-0732">Signal</keyword>
<feature type="region of interest" description="Disordered" evidence="2">
    <location>
        <begin position="142"/>
        <end position="200"/>
    </location>
</feature>
<evidence type="ECO:0000313" key="5">
    <source>
        <dbReference type="EMBL" id="KAF9788055.1"/>
    </source>
</evidence>
<reference evidence="5" key="2">
    <citation type="submission" date="2020-11" db="EMBL/GenBank/DDBJ databases">
        <authorList>
            <consortium name="DOE Joint Genome Institute"/>
            <person name="Kuo A."/>
            <person name="Miyauchi S."/>
            <person name="Kiss E."/>
            <person name="Drula E."/>
            <person name="Kohler A."/>
            <person name="Sanchez-Garcia M."/>
            <person name="Andreopoulos B."/>
            <person name="Barry K.W."/>
            <person name="Bonito G."/>
            <person name="Buee M."/>
            <person name="Carver A."/>
            <person name="Chen C."/>
            <person name="Cichocki N."/>
            <person name="Clum A."/>
            <person name="Culley D."/>
            <person name="Crous P.W."/>
            <person name="Fauchery L."/>
            <person name="Girlanda M."/>
            <person name="Hayes R."/>
            <person name="Keri Z."/>
            <person name="Labutti K."/>
            <person name="Lipzen A."/>
            <person name="Lombard V."/>
            <person name="Magnuson J."/>
            <person name="Maillard F."/>
            <person name="Morin E."/>
            <person name="Murat C."/>
            <person name="Nolan M."/>
            <person name="Ohm R."/>
            <person name="Pangilinan J."/>
            <person name="Pereira M."/>
            <person name="Perotto S."/>
            <person name="Peter M."/>
            <person name="Riley R."/>
            <person name="Sitrit Y."/>
            <person name="Stielow B."/>
            <person name="Szollosi G."/>
            <person name="Zifcakova L."/>
            <person name="Stursova M."/>
            <person name="Spatafora J.W."/>
            <person name="Tedersoo L."/>
            <person name="Vaario L.-M."/>
            <person name="Yamada A."/>
            <person name="Yan M."/>
            <person name="Wang P."/>
            <person name="Xu J."/>
            <person name="Bruns T."/>
            <person name="Baldrian P."/>
            <person name="Vilgalys R."/>
            <person name="Henrissat B."/>
            <person name="Grigoriev I.V."/>
            <person name="Hibbett D."/>
            <person name="Nagy L.G."/>
            <person name="Martin F.M."/>
        </authorList>
    </citation>
    <scope>NUCLEOTIDE SEQUENCE</scope>
    <source>
        <strain evidence="5">UH-Tt-Lm1</strain>
    </source>
</reference>
<dbReference type="OrthoDB" id="2432613at2759"/>
<dbReference type="InterPro" id="IPR045328">
    <property type="entry name" value="Kre9/Knh1"/>
</dbReference>
<proteinExistence type="predicted"/>
<evidence type="ECO:0000313" key="6">
    <source>
        <dbReference type="Proteomes" id="UP000736335"/>
    </source>
</evidence>
<dbReference type="EMBL" id="WIUZ02000004">
    <property type="protein sequence ID" value="KAF9788055.1"/>
    <property type="molecule type" value="Genomic_DNA"/>
</dbReference>
<dbReference type="GO" id="GO:0042546">
    <property type="term" value="P:cell wall biogenesis"/>
    <property type="evidence" value="ECO:0007669"/>
    <property type="project" value="InterPro"/>
</dbReference>
<name>A0A9P6HLP3_9AGAM</name>
<comment type="caution">
    <text evidence="5">The sequence shown here is derived from an EMBL/GenBank/DDBJ whole genome shotgun (WGS) entry which is preliminary data.</text>
</comment>
<sequence length="222" mass="23692">MAATFTVLLFFMMLYSARVCADLYVNDPPTGRVCSGGQPCTISWVDDGVAPLLDAIKICYVALYNGNQILIQEITPVDVSTARSLTFTPSPNAGPNSDTYYVNFTSVNPVNNNPYHQYTSFFTINNMTGSFDSPVPSITSPIPIPSSLLTPPSTSTSTPPTTTPSGMSTSRISSTATHLSTPSPTPTSESPGTNSALNSRPRSPLLTIVATSMLFFAIFELQ</sequence>
<organism evidence="5 6">
    <name type="scientific">Thelephora terrestris</name>
    <dbReference type="NCBI Taxonomy" id="56493"/>
    <lineage>
        <taxon>Eukaryota</taxon>
        <taxon>Fungi</taxon>
        <taxon>Dikarya</taxon>
        <taxon>Basidiomycota</taxon>
        <taxon>Agaricomycotina</taxon>
        <taxon>Agaricomycetes</taxon>
        <taxon>Thelephorales</taxon>
        <taxon>Thelephoraceae</taxon>
        <taxon>Thelephora</taxon>
    </lineage>
</organism>
<evidence type="ECO:0000256" key="2">
    <source>
        <dbReference type="SAM" id="MobiDB-lite"/>
    </source>
</evidence>
<evidence type="ECO:0000256" key="1">
    <source>
        <dbReference type="ARBA" id="ARBA00022729"/>
    </source>
</evidence>
<accession>A0A9P6HLP3</accession>
<feature type="compositionally biased region" description="Low complexity" evidence="2">
    <location>
        <begin position="142"/>
        <end position="195"/>
    </location>
</feature>
<dbReference type="GO" id="GO:0006078">
    <property type="term" value="P:(1-&gt;6)-beta-D-glucan biosynthetic process"/>
    <property type="evidence" value="ECO:0007669"/>
    <property type="project" value="InterPro"/>
</dbReference>
<dbReference type="AlphaFoldDB" id="A0A9P6HLP3"/>
<dbReference type="InterPro" id="IPR018466">
    <property type="entry name" value="Kre9/Knh1-like_N"/>
</dbReference>
<evidence type="ECO:0000259" key="4">
    <source>
        <dbReference type="Pfam" id="PF10342"/>
    </source>
</evidence>
<dbReference type="PANTHER" id="PTHR28154">
    <property type="entry name" value="CELL WALL SYNTHESIS PROTEIN KNH1-RELATED"/>
    <property type="match status" value="1"/>
</dbReference>
<gene>
    <name evidence="5" type="ORF">BJ322DRAFT_602236</name>
</gene>
<dbReference type="PANTHER" id="PTHR28154:SF1">
    <property type="entry name" value="CELL WALL SYNTHESIS PROTEIN KNH1-RELATED"/>
    <property type="match status" value="1"/>
</dbReference>
<dbReference type="Pfam" id="PF10342">
    <property type="entry name" value="Kre9_KNH"/>
    <property type="match status" value="1"/>
</dbReference>
<feature type="domain" description="Yeast cell wall synthesis Kre9/Knh1-like N-terminal" evidence="4">
    <location>
        <begin position="28"/>
        <end position="124"/>
    </location>
</feature>